<keyword evidence="8" id="KW-1185">Reference proteome</keyword>
<evidence type="ECO:0000256" key="2">
    <source>
        <dbReference type="ARBA" id="ARBA00022723"/>
    </source>
</evidence>
<accession>A0A512NRQ8</accession>
<dbReference type="SMART" id="SM00849">
    <property type="entry name" value="Lactamase_B"/>
    <property type="match status" value="1"/>
</dbReference>
<dbReference type="EMBL" id="BKAJ01000241">
    <property type="protein sequence ID" value="GEP61635.1"/>
    <property type="molecule type" value="Genomic_DNA"/>
</dbReference>
<dbReference type="PANTHER" id="PTHR42978">
    <property type="entry name" value="QUORUM-QUENCHING LACTONASE YTNP-RELATED-RELATED"/>
    <property type="match status" value="1"/>
</dbReference>
<feature type="signal peptide" evidence="5">
    <location>
        <begin position="1"/>
        <end position="20"/>
    </location>
</feature>
<sequence length="269" mass="29291">MLKTGLVGLVLAASFGLANAQAQTGTADRLYAMDCGNNAATDQSRWSPGVNVGKPIELSDNCYLIRHGSDWLLWDTGYPDAIAEKPVTGPLGTATRAKTLAAQLAEVGVKPADIKYVAVSHHHGDHIGNVDMFPDSTLLMQKAEFDFAFATDKKPPFKAERPIRKLEGDLDVFGDGSATIISTPGHTPGHQSLLVHLPKTGWLILSGDAIHFKDNWDNKRVASMNTSADQTQASFKKIEALMADKKAQLWINHDKPQSQAQKRSPQFYD</sequence>
<dbReference type="Proteomes" id="UP000321058">
    <property type="component" value="Unassembled WGS sequence"/>
</dbReference>
<organism evidence="7 8">
    <name type="scientific">Reyranella soli</name>
    <dbReference type="NCBI Taxonomy" id="1230389"/>
    <lineage>
        <taxon>Bacteria</taxon>
        <taxon>Pseudomonadati</taxon>
        <taxon>Pseudomonadota</taxon>
        <taxon>Alphaproteobacteria</taxon>
        <taxon>Hyphomicrobiales</taxon>
        <taxon>Reyranellaceae</taxon>
        <taxon>Reyranella</taxon>
    </lineage>
</organism>
<dbReference type="AlphaFoldDB" id="A0A512NRQ8"/>
<keyword evidence="2" id="KW-0479">Metal-binding</keyword>
<comment type="caution">
    <text evidence="7">The sequence shown here is derived from an EMBL/GenBank/DDBJ whole genome shotgun (WGS) entry which is preliminary data.</text>
</comment>
<comment type="similarity">
    <text evidence="1">Belongs to the metallo-beta-lactamase superfamily.</text>
</comment>
<dbReference type="InterPro" id="IPR001279">
    <property type="entry name" value="Metallo-B-lactamas"/>
</dbReference>
<dbReference type="InterPro" id="IPR036866">
    <property type="entry name" value="RibonucZ/Hydroxyglut_hydro"/>
</dbReference>
<dbReference type="Gene3D" id="3.60.15.10">
    <property type="entry name" value="Ribonuclease Z/Hydroxyacylglutathione hydrolase-like"/>
    <property type="match status" value="1"/>
</dbReference>
<protein>
    <submittedName>
        <fullName evidence="7">MBL fold metallo-hydrolase</fullName>
    </submittedName>
</protein>
<dbReference type="CDD" id="cd07729">
    <property type="entry name" value="AHL_lactonase_MBL-fold"/>
    <property type="match status" value="1"/>
</dbReference>
<dbReference type="SUPFAM" id="SSF56281">
    <property type="entry name" value="Metallo-hydrolase/oxidoreductase"/>
    <property type="match status" value="1"/>
</dbReference>
<evidence type="ECO:0000256" key="5">
    <source>
        <dbReference type="SAM" id="SignalP"/>
    </source>
</evidence>
<feature type="chain" id="PRO_5022235752" evidence="5">
    <location>
        <begin position="21"/>
        <end position="269"/>
    </location>
</feature>
<dbReference type="GO" id="GO:0016787">
    <property type="term" value="F:hydrolase activity"/>
    <property type="evidence" value="ECO:0007669"/>
    <property type="project" value="UniProtKB-KW"/>
</dbReference>
<dbReference type="RefSeq" id="WP_147156920.1">
    <property type="nucleotide sequence ID" value="NZ_BKAJ01000241.1"/>
</dbReference>
<dbReference type="PANTHER" id="PTHR42978:SF3">
    <property type="entry name" value="BLR3078 PROTEIN"/>
    <property type="match status" value="1"/>
</dbReference>
<name>A0A512NRQ8_9HYPH</name>
<feature type="domain" description="Metallo-beta-lactamase" evidence="6">
    <location>
        <begin position="59"/>
        <end position="253"/>
    </location>
</feature>
<proteinExistence type="inferred from homology"/>
<dbReference type="OrthoDB" id="9773738at2"/>
<evidence type="ECO:0000256" key="1">
    <source>
        <dbReference type="ARBA" id="ARBA00007749"/>
    </source>
</evidence>
<evidence type="ECO:0000256" key="4">
    <source>
        <dbReference type="ARBA" id="ARBA00022833"/>
    </source>
</evidence>
<reference evidence="7 8" key="1">
    <citation type="submission" date="2019-07" db="EMBL/GenBank/DDBJ databases">
        <title>Whole genome shotgun sequence of Reyranella soli NBRC 108950.</title>
        <authorList>
            <person name="Hosoyama A."/>
            <person name="Uohara A."/>
            <person name="Ohji S."/>
            <person name="Ichikawa N."/>
        </authorList>
    </citation>
    <scope>NUCLEOTIDE SEQUENCE [LARGE SCALE GENOMIC DNA]</scope>
    <source>
        <strain evidence="7 8">NBRC 108950</strain>
    </source>
</reference>
<evidence type="ECO:0000256" key="3">
    <source>
        <dbReference type="ARBA" id="ARBA00022801"/>
    </source>
</evidence>
<gene>
    <name evidence="7" type="ORF">RSO01_88010</name>
</gene>
<evidence type="ECO:0000313" key="7">
    <source>
        <dbReference type="EMBL" id="GEP61635.1"/>
    </source>
</evidence>
<keyword evidence="3 7" id="KW-0378">Hydrolase</keyword>
<keyword evidence="4" id="KW-0862">Zinc</keyword>
<dbReference type="GO" id="GO:0046872">
    <property type="term" value="F:metal ion binding"/>
    <property type="evidence" value="ECO:0007669"/>
    <property type="project" value="UniProtKB-KW"/>
</dbReference>
<evidence type="ECO:0000259" key="6">
    <source>
        <dbReference type="SMART" id="SM00849"/>
    </source>
</evidence>
<dbReference type="Pfam" id="PF00753">
    <property type="entry name" value="Lactamase_B"/>
    <property type="match status" value="1"/>
</dbReference>
<keyword evidence="5" id="KW-0732">Signal</keyword>
<dbReference type="InterPro" id="IPR051013">
    <property type="entry name" value="MBL_superfamily_lactonases"/>
</dbReference>
<evidence type="ECO:0000313" key="8">
    <source>
        <dbReference type="Proteomes" id="UP000321058"/>
    </source>
</evidence>